<reference evidence="2 3" key="1">
    <citation type="submission" date="2018-08" db="EMBL/GenBank/DDBJ databases">
        <title>A genome reference for cultivated species of the human gut microbiota.</title>
        <authorList>
            <person name="Zou Y."/>
            <person name="Xue W."/>
            <person name="Luo G."/>
        </authorList>
    </citation>
    <scope>NUCLEOTIDE SEQUENCE [LARGE SCALE GENOMIC DNA]</scope>
    <source>
        <strain evidence="2 3">AF14-6AC</strain>
    </source>
</reference>
<gene>
    <name evidence="2" type="ORF">DWW24_16200</name>
</gene>
<dbReference type="AlphaFoldDB" id="A0A412W711"/>
<organism evidence="2 3">
    <name type="scientific">Odoribacter splanchnicus</name>
    <dbReference type="NCBI Taxonomy" id="28118"/>
    <lineage>
        <taxon>Bacteria</taxon>
        <taxon>Pseudomonadati</taxon>
        <taxon>Bacteroidota</taxon>
        <taxon>Bacteroidia</taxon>
        <taxon>Bacteroidales</taxon>
        <taxon>Odoribacteraceae</taxon>
        <taxon>Odoribacter</taxon>
    </lineage>
</organism>
<evidence type="ECO:0000313" key="2">
    <source>
        <dbReference type="EMBL" id="RGV20369.1"/>
    </source>
</evidence>
<evidence type="ECO:0000256" key="1">
    <source>
        <dbReference type="SAM" id="MobiDB-lite"/>
    </source>
</evidence>
<evidence type="ECO:0000313" key="3">
    <source>
        <dbReference type="Proteomes" id="UP000283426"/>
    </source>
</evidence>
<dbReference type="Pfam" id="PF11888">
    <property type="entry name" value="DUF3408"/>
    <property type="match status" value="1"/>
</dbReference>
<protein>
    <submittedName>
        <fullName evidence="2">DUF3408 domain-containing protein</fullName>
    </submittedName>
</protein>
<name>A0A412W711_9BACT</name>
<sequence length="149" mass="17187">MAKKVINEVNLQDMIAGLESSPAYSEYNEQILSGVLSANNKQTKPHHPVSSVERKQESGEHTEESSGTPKLSDKKYRRTSFEEYRQTFLQVPRIIDRKSVFVSASPRERLDRIVRQLGDRKMSVSGLIENLALNHLNTYQEDIEQWRKL</sequence>
<dbReference type="InterPro" id="IPR021823">
    <property type="entry name" value="DUF3408"/>
</dbReference>
<feature type="region of interest" description="Disordered" evidence="1">
    <location>
        <begin position="36"/>
        <end position="77"/>
    </location>
</feature>
<proteinExistence type="predicted"/>
<dbReference type="Proteomes" id="UP000283426">
    <property type="component" value="Unassembled WGS sequence"/>
</dbReference>
<feature type="compositionally biased region" description="Basic and acidic residues" evidence="1">
    <location>
        <begin position="52"/>
        <end position="64"/>
    </location>
</feature>
<accession>A0A412W711</accession>
<dbReference type="RefSeq" id="WP_118108395.1">
    <property type="nucleotide sequence ID" value="NZ_QRYI01000009.1"/>
</dbReference>
<dbReference type="EMBL" id="QRYW01000040">
    <property type="protein sequence ID" value="RGV20369.1"/>
    <property type="molecule type" value="Genomic_DNA"/>
</dbReference>
<comment type="caution">
    <text evidence="2">The sequence shown here is derived from an EMBL/GenBank/DDBJ whole genome shotgun (WGS) entry which is preliminary data.</text>
</comment>